<comment type="caution">
    <text evidence="2">The sequence shown here is derived from an EMBL/GenBank/DDBJ whole genome shotgun (WGS) entry which is preliminary data.</text>
</comment>
<dbReference type="Proteomes" id="UP001195914">
    <property type="component" value="Unassembled WGS sequence"/>
</dbReference>
<evidence type="ECO:0000313" key="2">
    <source>
        <dbReference type="EMBL" id="KAK1935986.1"/>
    </source>
</evidence>
<evidence type="ECO:0000313" key="3">
    <source>
        <dbReference type="Proteomes" id="UP001195914"/>
    </source>
</evidence>
<sequence length="848" mass="95696">MAYENGHSGWSVEFTLARDSAGGSKDAVSSENSTAQRNEDDAGITVQSGLHCGPAGRRTLIKWIEDNYKLRVKTHQANPGVVACRLWQASQGFSDPAAKAIVDLLKLNGVPANITYKEVFENHLCKLLSTLIKKSADDKERLMSLAEKMIAMFQVTEIQPLLAEVLDKIEDIPPIAMSKLLDKTASAEHFFKIAPINVKRKILAAAPEKLYDTVAPLIENALFMLDLGILDEGMQGLPLYNGYLKEYQKIIDTIVNLIGPPKTETSRIIYFLVQQCLRRADGKISRYFGGKNKDIDYDVCFDHISFQALKLTLSNSNGDEAFDDYRRYAQMSIGLLYNLERNADETVKSVSEMRYSGNGFWNISAIRHSITTTYQETYRLGSLEMQMMEPFSNLVQLVSSIIDRNATKLPTELLHKLTKPKKDQKVQLPRIKDDMELFDVAFILSHPTVVGNILGHTVKYVQNTNVVLISPQSGVEDWLPLLALACKFLLEADLYFQGKNCKGDTNCAIENDCFCRSFLKPSNSTGKPVSLAKLISYVYPIDKQIRSADKGVPPFLSNLLTMKMSQREPGSSETRHNNEQEVTFHELLVLYLPRINIEQLKAFISTCTSFCTSVNVANRDVVDMRESTALLGTILDVIHEHMCDPREYINQMSSIIETHSANITQRYNLQLMEQVYSKFNFLNSTVMGIIITTSDITNMFMKMMAIKMVAESVTNKIARPVVKPALYEKLKHINAVYLREPTDYAWLCLARIGFCSMNLLEFDSLKEFNANIAKRGPLCAFLPMYPLSSRRGESRAIQEHIAELYRVGKIVFTERNQGFKLEAYLNACNYIKAVFNSGVIPRHSEMET</sequence>
<feature type="region of interest" description="Disordered" evidence="1">
    <location>
        <begin position="22"/>
        <end position="48"/>
    </location>
</feature>
<gene>
    <name evidence="2" type="ORF">X943_000750</name>
</gene>
<dbReference type="GO" id="GO:0045892">
    <property type="term" value="P:negative regulation of DNA-templated transcription"/>
    <property type="evidence" value="ECO:0007669"/>
    <property type="project" value="InterPro"/>
</dbReference>
<dbReference type="InterPro" id="IPR010405">
    <property type="entry name" value="COBRA1"/>
</dbReference>
<dbReference type="PANTHER" id="PTHR13503">
    <property type="entry name" value="NEGATIVE ELONGATION FACTOR COMPLEX MEMBER B"/>
    <property type="match status" value="1"/>
</dbReference>
<dbReference type="AlphaFoldDB" id="A0AAD9GCY2"/>
<proteinExistence type="predicted"/>
<feature type="compositionally biased region" description="Polar residues" evidence="1">
    <location>
        <begin position="27"/>
        <end position="36"/>
    </location>
</feature>
<organism evidence="2 3">
    <name type="scientific">Babesia divergens</name>
    <dbReference type="NCBI Taxonomy" id="32595"/>
    <lineage>
        <taxon>Eukaryota</taxon>
        <taxon>Sar</taxon>
        <taxon>Alveolata</taxon>
        <taxon>Apicomplexa</taxon>
        <taxon>Aconoidasida</taxon>
        <taxon>Piroplasmida</taxon>
        <taxon>Babesiidae</taxon>
        <taxon>Babesia</taxon>
    </lineage>
</organism>
<dbReference type="EMBL" id="JAHBMH010000044">
    <property type="protein sequence ID" value="KAK1935986.1"/>
    <property type="molecule type" value="Genomic_DNA"/>
</dbReference>
<name>A0AAD9GCY2_BABDI</name>
<protein>
    <submittedName>
        <fullName evidence="2">Uncharacterized protein</fullName>
    </submittedName>
</protein>
<reference evidence="2" key="1">
    <citation type="journal article" date="2014" name="Nucleic Acids Res.">
        <title>The evolutionary dynamics of variant antigen genes in Babesia reveal a history of genomic innovation underlying host-parasite interaction.</title>
        <authorList>
            <person name="Jackson A.P."/>
            <person name="Otto T.D."/>
            <person name="Darby A."/>
            <person name="Ramaprasad A."/>
            <person name="Xia D."/>
            <person name="Echaide I.E."/>
            <person name="Farber M."/>
            <person name="Gahlot S."/>
            <person name="Gamble J."/>
            <person name="Gupta D."/>
            <person name="Gupta Y."/>
            <person name="Jackson L."/>
            <person name="Malandrin L."/>
            <person name="Malas T.B."/>
            <person name="Moussa E."/>
            <person name="Nair M."/>
            <person name="Reid A.J."/>
            <person name="Sanders M."/>
            <person name="Sharma J."/>
            <person name="Tracey A."/>
            <person name="Quail M.A."/>
            <person name="Weir W."/>
            <person name="Wastling J.M."/>
            <person name="Hall N."/>
            <person name="Willadsen P."/>
            <person name="Lingelbach K."/>
            <person name="Shiels B."/>
            <person name="Tait A."/>
            <person name="Berriman M."/>
            <person name="Allred D.R."/>
            <person name="Pain A."/>
        </authorList>
    </citation>
    <scope>NUCLEOTIDE SEQUENCE</scope>
    <source>
        <strain evidence="2">1802A</strain>
    </source>
</reference>
<dbReference type="GO" id="GO:0005634">
    <property type="term" value="C:nucleus"/>
    <property type="evidence" value="ECO:0007669"/>
    <property type="project" value="InterPro"/>
</dbReference>
<dbReference type="PANTHER" id="PTHR13503:SF3">
    <property type="entry name" value="NEGATIVE ELONGATION FACTOR B"/>
    <property type="match status" value="1"/>
</dbReference>
<accession>A0AAD9GCY2</accession>
<evidence type="ECO:0000256" key="1">
    <source>
        <dbReference type="SAM" id="MobiDB-lite"/>
    </source>
</evidence>
<reference evidence="2" key="2">
    <citation type="submission" date="2021-05" db="EMBL/GenBank/DDBJ databases">
        <authorList>
            <person name="Pain A."/>
        </authorList>
    </citation>
    <scope>NUCLEOTIDE SEQUENCE</scope>
    <source>
        <strain evidence="2">1802A</strain>
    </source>
</reference>
<keyword evidence="3" id="KW-1185">Reference proteome</keyword>